<feature type="compositionally biased region" description="Low complexity" evidence="1">
    <location>
        <begin position="703"/>
        <end position="718"/>
    </location>
</feature>
<feature type="region of interest" description="Disordered" evidence="1">
    <location>
        <begin position="1"/>
        <end position="22"/>
    </location>
</feature>
<feature type="compositionally biased region" description="Polar residues" evidence="1">
    <location>
        <begin position="505"/>
        <end position="514"/>
    </location>
</feature>
<organism evidence="2 3">
    <name type="scientific">Meristemomyces frigidus</name>
    <dbReference type="NCBI Taxonomy" id="1508187"/>
    <lineage>
        <taxon>Eukaryota</taxon>
        <taxon>Fungi</taxon>
        <taxon>Dikarya</taxon>
        <taxon>Ascomycota</taxon>
        <taxon>Pezizomycotina</taxon>
        <taxon>Dothideomycetes</taxon>
        <taxon>Dothideomycetidae</taxon>
        <taxon>Mycosphaerellales</taxon>
        <taxon>Teratosphaeriaceae</taxon>
        <taxon>Meristemomyces</taxon>
    </lineage>
</organism>
<name>A0AAN7TNK1_9PEZI</name>
<dbReference type="AlphaFoldDB" id="A0AAN7TNK1"/>
<dbReference type="EMBL" id="JAVRRL010000007">
    <property type="protein sequence ID" value="KAK5116771.1"/>
    <property type="molecule type" value="Genomic_DNA"/>
</dbReference>
<reference evidence="2" key="1">
    <citation type="submission" date="2023-08" db="EMBL/GenBank/DDBJ databases">
        <title>Black Yeasts Isolated from many extreme environments.</title>
        <authorList>
            <person name="Coleine C."/>
            <person name="Stajich J.E."/>
            <person name="Selbmann L."/>
        </authorList>
    </citation>
    <scope>NUCLEOTIDE SEQUENCE</scope>
    <source>
        <strain evidence="2">CCFEE 5401</strain>
    </source>
</reference>
<feature type="compositionally biased region" description="Low complexity" evidence="1">
    <location>
        <begin position="515"/>
        <end position="535"/>
    </location>
</feature>
<evidence type="ECO:0000313" key="3">
    <source>
        <dbReference type="Proteomes" id="UP001310890"/>
    </source>
</evidence>
<evidence type="ECO:0000256" key="1">
    <source>
        <dbReference type="SAM" id="MobiDB-lite"/>
    </source>
</evidence>
<sequence length="742" mass="81983">MDPYTQRRYQAARASPKSDRGVFGGYDHLWEQDDDIAAQQAKWKQAKEKAKKKKKERSGLRARFDAFLRPDKKACSAEQEVRGVYHLLPVFSYANGVQAAQRLSAKAQFHASLMQEARPERRMLQHRDEVHYFDLNAPPPRVGNQVFYGRQLAAVMEEPDEAEAAAAPILKRRSRNWLRNKSLPPTPKYGSLESMRSKFCEEDQPDPQIRLPSGSMPPERARNLHRVQARRELKLAEDEEDEDAENLTPGHVLRDSAQDLPEQICFDPTKLNAEIYARSLRRSANVSQETLRREAVSTSGACGFYGLLVAHQQRRLREQQTFTRFQDGVPLIEQVTDNMRGPTFPVDGLRDVVHTNSHVMGRSYDDTDEPLSHRASRLNLRRFGHDADRPDGRWVDVPQLSRAKHLMVEKEMRGSRSMPLLKPQSPTHPAQRIGTGRYGFSGRDLAPHAAPEDHAYAASAPSPTPLRSSRSCSWTPSSPASWISTISSSEQESRTPPSCLDPRRTTSTGFYVTNPSPLSSSSSSGGSRSMRSLASTAASFHTARSDRPNTGMGTNTAILRQHNYHLNQVLRYRRSTCNLRTGEAVAAYMAQQARLPAPLGAHSRPGPRHSGPGHFTRWEGGARSGGTSPLASATSSSATDEGERGDGYLMSGALGQHSEGRNSSSEVNVRRLELQTAVCISSEALDLNEDVRTPRSGSGQGSGSVTAVSHVGSGSGSSAFTGDGCPEGVERCRRVKRRMSIS</sequence>
<dbReference type="Proteomes" id="UP001310890">
    <property type="component" value="Unassembled WGS sequence"/>
</dbReference>
<feature type="region of interest" description="Disordered" evidence="1">
    <location>
        <begin position="408"/>
        <end position="551"/>
    </location>
</feature>
<accession>A0AAN7TNK1</accession>
<feature type="compositionally biased region" description="Low complexity" evidence="1">
    <location>
        <begin position="625"/>
        <end position="639"/>
    </location>
</feature>
<proteinExistence type="predicted"/>
<evidence type="ECO:0000313" key="2">
    <source>
        <dbReference type="EMBL" id="KAK5116771.1"/>
    </source>
</evidence>
<feature type="compositionally biased region" description="Low complexity" evidence="1">
    <location>
        <begin position="467"/>
        <end position="490"/>
    </location>
</feature>
<feature type="region of interest" description="Disordered" evidence="1">
    <location>
        <begin position="690"/>
        <end position="727"/>
    </location>
</feature>
<comment type="caution">
    <text evidence="2">The sequence shown here is derived from an EMBL/GenBank/DDBJ whole genome shotgun (WGS) entry which is preliminary data.</text>
</comment>
<feature type="region of interest" description="Disordered" evidence="1">
    <location>
        <begin position="597"/>
        <end position="667"/>
    </location>
</feature>
<protein>
    <submittedName>
        <fullName evidence="2">Uncharacterized protein</fullName>
    </submittedName>
</protein>
<gene>
    <name evidence="2" type="ORF">LTR62_007445</name>
</gene>